<sequence>MHLKEGGESLTKSEDVNGGWVDKVDMSLKQGQGWLMDNMAALFKLEKGRTFELRGRDGFYFAMALTNG</sequence>
<name>A0A7E5A2B4_PANRE</name>
<reference evidence="2" key="2">
    <citation type="submission" date="2020-10" db="UniProtKB">
        <authorList>
            <consortium name="WormBaseParasite"/>
        </authorList>
    </citation>
    <scope>IDENTIFICATION</scope>
</reference>
<organism evidence="1 2">
    <name type="scientific">Panagrellus redivivus</name>
    <name type="common">Microworm</name>
    <dbReference type="NCBI Taxonomy" id="6233"/>
    <lineage>
        <taxon>Eukaryota</taxon>
        <taxon>Metazoa</taxon>
        <taxon>Ecdysozoa</taxon>
        <taxon>Nematoda</taxon>
        <taxon>Chromadorea</taxon>
        <taxon>Rhabditida</taxon>
        <taxon>Tylenchina</taxon>
        <taxon>Panagrolaimomorpha</taxon>
        <taxon>Panagrolaimoidea</taxon>
        <taxon>Panagrolaimidae</taxon>
        <taxon>Panagrellus</taxon>
    </lineage>
</organism>
<evidence type="ECO:0000313" key="2">
    <source>
        <dbReference type="WBParaSite" id="Pan_g9714.t1"/>
    </source>
</evidence>
<evidence type="ECO:0000313" key="1">
    <source>
        <dbReference type="Proteomes" id="UP000492821"/>
    </source>
</evidence>
<proteinExistence type="predicted"/>
<reference evidence="1" key="1">
    <citation type="journal article" date="2013" name="Genetics">
        <title>The draft genome and transcriptome of Panagrellus redivivus are shaped by the harsh demands of a free-living lifestyle.</title>
        <authorList>
            <person name="Srinivasan J."/>
            <person name="Dillman A.R."/>
            <person name="Macchietto M.G."/>
            <person name="Heikkinen L."/>
            <person name="Lakso M."/>
            <person name="Fracchia K.M."/>
            <person name="Antoshechkin I."/>
            <person name="Mortazavi A."/>
            <person name="Wong G."/>
            <person name="Sternberg P.W."/>
        </authorList>
    </citation>
    <scope>NUCLEOTIDE SEQUENCE [LARGE SCALE GENOMIC DNA]</scope>
    <source>
        <strain evidence="1">MT8872</strain>
    </source>
</reference>
<dbReference type="WBParaSite" id="Pan_g9714.t1">
    <property type="protein sequence ID" value="Pan_g9714.t1"/>
    <property type="gene ID" value="Pan_g9714"/>
</dbReference>
<protein>
    <submittedName>
        <fullName evidence="2">SH2 domain-containing protein</fullName>
    </submittedName>
</protein>
<dbReference type="AlphaFoldDB" id="A0A7E5A2B4"/>
<accession>A0A7E5A2B4</accession>
<keyword evidence="1" id="KW-1185">Reference proteome</keyword>
<dbReference type="Proteomes" id="UP000492821">
    <property type="component" value="Unassembled WGS sequence"/>
</dbReference>